<accession>A0A1W1DYX5</accession>
<protein>
    <submittedName>
        <fullName evidence="1">Uncharacterized protein</fullName>
    </submittedName>
</protein>
<name>A0A1W1DYX5_9ZZZZ</name>
<dbReference type="EMBL" id="FPHY01000128">
    <property type="protein sequence ID" value="SFV86942.1"/>
    <property type="molecule type" value="Genomic_DNA"/>
</dbReference>
<dbReference type="AlphaFoldDB" id="A0A1W1DYX5"/>
<gene>
    <name evidence="1" type="ORF">MNB_SUP05-SYMBIONT-4-670</name>
</gene>
<proteinExistence type="predicted"/>
<organism evidence="1">
    <name type="scientific">hydrothermal vent metagenome</name>
    <dbReference type="NCBI Taxonomy" id="652676"/>
    <lineage>
        <taxon>unclassified sequences</taxon>
        <taxon>metagenomes</taxon>
        <taxon>ecological metagenomes</taxon>
    </lineage>
</organism>
<evidence type="ECO:0000313" key="1">
    <source>
        <dbReference type="EMBL" id="SFV86942.1"/>
    </source>
</evidence>
<reference evidence="1" key="1">
    <citation type="submission" date="2016-10" db="EMBL/GenBank/DDBJ databases">
        <authorList>
            <person name="de Groot N.N."/>
        </authorList>
    </citation>
    <scope>NUCLEOTIDE SEQUENCE</scope>
</reference>
<sequence>MLLVSLVFINGISRLHLGKKIKISTETAYRFVCKTKQ</sequence>